<dbReference type="InterPro" id="IPR052284">
    <property type="entry name" value="Collagen_mod_leprecan"/>
</dbReference>
<evidence type="ECO:0000256" key="4">
    <source>
        <dbReference type="SAM" id="SignalP"/>
    </source>
</evidence>
<evidence type="ECO:0000313" key="7">
    <source>
        <dbReference type="Proteomes" id="UP000580250"/>
    </source>
</evidence>
<dbReference type="GO" id="GO:0030199">
    <property type="term" value="P:collagen fibril organization"/>
    <property type="evidence" value="ECO:0007669"/>
    <property type="project" value="TreeGrafter"/>
</dbReference>
<evidence type="ECO:0000313" key="6">
    <source>
        <dbReference type="EMBL" id="CAD2160325.1"/>
    </source>
</evidence>
<feature type="chain" id="PRO_5027853833" description="Leprecan-like alpha-helical domain-containing protein" evidence="4">
    <location>
        <begin position="25"/>
        <end position="487"/>
    </location>
</feature>
<dbReference type="PANTHER" id="PTHR13986">
    <property type="entry name" value="PROTEIN LYSINE HYDROXYLATION COMPLEX COMPONENT"/>
    <property type="match status" value="1"/>
</dbReference>
<feature type="domain" description="Leprecan-like alpha-helical" evidence="5">
    <location>
        <begin position="86"/>
        <end position="312"/>
    </location>
</feature>
<evidence type="ECO:0000256" key="1">
    <source>
        <dbReference type="ARBA" id="ARBA00006487"/>
    </source>
</evidence>
<dbReference type="EMBL" id="CAJEWN010000078">
    <property type="protein sequence ID" value="CAD2160325.1"/>
    <property type="molecule type" value="Genomic_DNA"/>
</dbReference>
<dbReference type="AlphaFoldDB" id="A0A6V7UKF0"/>
<dbReference type="Gene3D" id="1.25.40.10">
    <property type="entry name" value="Tetratricopeptide repeat domain"/>
    <property type="match status" value="2"/>
</dbReference>
<reference evidence="6 7" key="1">
    <citation type="submission" date="2020-08" db="EMBL/GenBank/DDBJ databases">
        <authorList>
            <person name="Koutsovoulos G."/>
            <person name="Danchin GJ E."/>
        </authorList>
    </citation>
    <scope>NUCLEOTIDE SEQUENCE [LARGE SCALE GENOMIC DNA]</scope>
</reference>
<name>A0A6V7UKF0_MELEN</name>
<gene>
    <name evidence="6" type="ORF">MENT_LOCUS14197</name>
</gene>
<accession>A0A6V7UKF0</accession>
<feature type="signal peptide" evidence="4">
    <location>
        <begin position="1"/>
        <end position="24"/>
    </location>
</feature>
<evidence type="ECO:0000256" key="3">
    <source>
        <dbReference type="ARBA" id="ARBA00023180"/>
    </source>
</evidence>
<evidence type="ECO:0000259" key="5">
    <source>
        <dbReference type="Pfam" id="PF23557"/>
    </source>
</evidence>
<sequence>MAFFSSTIFIKFFFILFFIISIQGSPEDTSLTFEHFYQSGKNEYTNGNWADCVAYMLKAIEDFLFYRQEVLWCRSMKAIRLSVFSSKCRLDKFTNQRPSLNNPKKLFEEFKKRGPFHYLQFCYWKLGDLKQAVKSAFTFLVANPGDEDTLNNLHFYMEQPGFEREMLIDEWQYRHEKLYMKAVNAYSYGEWLNCVNLFQESLQQFWEALEDCRSECEYLNNKEEIDGDDEQNEWSVFITKTYFFVLQCKQSCVSQQSFLNGRFTKHLLLSHYEHLHLCQFNLKNGREACQSVENALLLQPKNIVMRRNKLFYLNYFNGNVENDVSLFQPSKEIKNFVRREKMERQFLQFLEKEMNEEYLLSSSPIGKIQFPLNSDDNSIDQFNYSKILQNQLISHSECLFLRSAADFFPHHFPLFQQLLIDEYLLRISQLYEIEEKPIFEGIYCVPKGLFGKSNCERPTISVSINNFNCGQMGGGEFTGCVIVFCEV</sequence>
<dbReference type="GO" id="GO:0005783">
    <property type="term" value="C:endoplasmic reticulum"/>
    <property type="evidence" value="ECO:0007669"/>
    <property type="project" value="TreeGrafter"/>
</dbReference>
<dbReference type="Proteomes" id="UP000580250">
    <property type="component" value="Unassembled WGS sequence"/>
</dbReference>
<proteinExistence type="inferred from homology"/>
<comment type="caution">
    <text evidence="6">The sequence shown here is derived from an EMBL/GenBank/DDBJ whole genome shotgun (WGS) entry which is preliminary data.</text>
</comment>
<dbReference type="Pfam" id="PF23557">
    <property type="entry name" value="TPR_leprecan"/>
    <property type="match status" value="1"/>
</dbReference>
<comment type="similarity">
    <text evidence="1">Belongs to the leprecan family.</text>
</comment>
<keyword evidence="2 4" id="KW-0732">Signal</keyword>
<dbReference type="InterPro" id="IPR056585">
    <property type="entry name" value="Leprecan_dom"/>
</dbReference>
<organism evidence="6 7">
    <name type="scientific">Meloidogyne enterolobii</name>
    <name type="common">Root-knot nematode worm</name>
    <name type="synonym">Meloidogyne mayaguensis</name>
    <dbReference type="NCBI Taxonomy" id="390850"/>
    <lineage>
        <taxon>Eukaryota</taxon>
        <taxon>Metazoa</taxon>
        <taxon>Ecdysozoa</taxon>
        <taxon>Nematoda</taxon>
        <taxon>Chromadorea</taxon>
        <taxon>Rhabditida</taxon>
        <taxon>Tylenchina</taxon>
        <taxon>Tylenchomorpha</taxon>
        <taxon>Tylenchoidea</taxon>
        <taxon>Meloidogynidae</taxon>
        <taxon>Meloidogyninae</taxon>
        <taxon>Meloidogyne</taxon>
    </lineage>
</organism>
<keyword evidence="3" id="KW-0325">Glycoprotein</keyword>
<dbReference type="InterPro" id="IPR011990">
    <property type="entry name" value="TPR-like_helical_dom_sf"/>
</dbReference>
<dbReference type="PANTHER" id="PTHR13986:SF8">
    <property type="entry name" value="PROLYL 3-HYDROXYLASE 1-LIKE PROTEIN"/>
    <property type="match status" value="1"/>
</dbReference>
<dbReference type="OrthoDB" id="8517835at2759"/>
<dbReference type="GO" id="GO:0005518">
    <property type="term" value="F:collagen binding"/>
    <property type="evidence" value="ECO:0007669"/>
    <property type="project" value="TreeGrafter"/>
</dbReference>
<evidence type="ECO:0000256" key="2">
    <source>
        <dbReference type="ARBA" id="ARBA00022729"/>
    </source>
</evidence>
<protein>
    <recommendedName>
        <fullName evidence="5">Leprecan-like alpha-helical domain-containing protein</fullName>
    </recommendedName>
</protein>